<dbReference type="OrthoDB" id="273141at2759"/>
<dbReference type="STRING" id="157652.A0A371GVZ4"/>
<evidence type="ECO:0000256" key="1">
    <source>
        <dbReference type="SAM" id="SignalP"/>
    </source>
</evidence>
<dbReference type="Proteomes" id="UP000257109">
    <property type="component" value="Unassembled WGS sequence"/>
</dbReference>
<proteinExistence type="predicted"/>
<dbReference type="InterPro" id="IPR040466">
    <property type="entry name" value="NKAP"/>
</dbReference>
<dbReference type="PANTHER" id="PTHR13087">
    <property type="entry name" value="NF-KAPPA B ACTIVATING PROTEIN"/>
    <property type="match status" value="1"/>
</dbReference>
<feature type="signal peptide" evidence="1">
    <location>
        <begin position="1"/>
        <end position="19"/>
    </location>
</feature>
<name>A0A371GVZ4_MUCPR</name>
<dbReference type="AlphaFoldDB" id="A0A371GVZ4"/>
<keyword evidence="1" id="KW-0732">Signal</keyword>
<protein>
    <submittedName>
        <fullName evidence="2">Uncharacterized protein</fullName>
    </submittedName>
</protein>
<organism evidence="2 3">
    <name type="scientific">Mucuna pruriens</name>
    <name type="common">Velvet bean</name>
    <name type="synonym">Dolichos pruriens</name>
    <dbReference type="NCBI Taxonomy" id="157652"/>
    <lineage>
        <taxon>Eukaryota</taxon>
        <taxon>Viridiplantae</taxon>
        <taxon>Streptophyta</taxon>
        <taxon>Embryophyta</taxon>
        <taxon>Tracheophyta</taxon>
        <taxon>Spermatophyta</taxon>
        <taxon>Magnoliopsida</taxon>
        <taxon>eudicotyledons</taxon>
        <taxon>Gunneridae</taxon>
        <taxon>Pentapetalae</taxon>
        <taxon>rosids</taxon>
        <taxon>fabids</taxon>
        <taxon>Fabales</taxon>
        <taxon>Fabaceae</taxon>
        <taxon>Papilionoideae</taxon>
        <taxon>50 kb inversion clade</taxon>
        <taxon>NPAAA clade</taxon>
        <taxon>indigoferoid/millettioid clade</taxon>
        <taxon>Phaseoleae</taxon>
        <taxon>Mucuna</taxon>
    </lineage>
</organism>
<comment type="caution">
    <text evidence="2">The sequence shown here is derived from an EMBL/GenBank/DDBJ whole genome shotgun (WGS) entry which is preliminary data.</text>
</comment>
<feature type="chain" id="PRO_5017084831" evidence="1">
    <location>
        <begin position="20"/>
        <end position="171"/>
    </location>
</feature>
<dbReference type="GO" id="GO:0005634">
    <property type="term" value="C:nucleus"/>
    <property type="evidence" value="ECO:0007669"/>
    <property type="project" value="TreeGrafter"/>
</dbReference>
<gene>
    <name evidence="2" type="ORF">CR513_22876</name>
</gene>
<sequence length="171" mass="20059">MSLTIIAAVKALAMTYTIATHIGTTAVQNRPNIETLGTQMELRMTTLCRRNSIAKNGAYLDHNCSDWQPSDSESEEELKGWSYEEYRRLKRQKMRKMLKHCIWNVMPSSPWRDTNNLEDYNKFDEIFDRDDVVGKIDKEVKSRRKFESDSDSKYERFASRKRFNGSSRSKV</sequence>
<evidence type="ECO:0000313" key="3">
    <source>
        <dbReference type="Proteomes" id="UP000257109"/>
    </source>
</evidence>
<feature type="non-terminal residue" evidence="2">
    <location>
        <position position="1"/>
    </location>
</feature>
<keyword evidence="3" id="KW-1185">Reference proteome</keyword>
<accession>A0A371GVZ4</accession>
<dbReference type="GO" id="GO:0010468">
    <property type="term" value="P:regulation of gene expression"/>
    <property type="evidence" value="ECO:0007669"/>
    <property type="project" value="TreeGrafter"/>
</dbReference>
<reference evidence="2" key="1">
    <citation type="submission" date="2018-05" db="EMBL/GenBank/DDBJ databases">
        <title>Draft genome of Mucuna pruriens seed.</title>
        <authorList>
            <person name="Nnadi N.E."/>
            <person name="Vos R."/>
            <person name="Hasami M.H."/>
            <person name="Devisetty U.K."/>
            <person name="Aguiy J.C."/>
        </authorList>
    </citation>
    <scope>NUCLEOTIDE SEQUENCE [LARGE SCALE GENOMIC DNA]</scope>
    <source>
        <strain evidence="2">JCA_2017</strain>
    </source>
</reference>
<dbReference type="PANTHER" id="PTHR13087:SF0">
    <property type="entry name" value="NFKB ACTIVATING PROTEIN LIKE"/>
    <property type="match status" value="1"/>
</dbReference>
<evidence type="ECO:0000313" key="2">
    <source>
        <dbReference type="EMBL" id="RDX94711.1"/>
    </source>
</evidence>
<dbReference type="EMBL" id="QJKJ01004302">
    <property type="protein sequence ID" value="RDX94711.1"/>
    <property type="molecule type" value="Genomic_DNA"/>
</dbReference>